<evidence type="ECO:0000256" key="6">
    <source>
        <dbReference type="ARBA" id="ARBA00022692"/>
    </source>
</evidence>
<evidence type="ECO:0000256" key="8">
    <source>
        <dbReference type="ARBA" id="ARBA00023136"/>
    </source>
</evidence>
<organism evidence="13 14">
    <name type="scientific">Kistimonas scapharcae</name>
    <dbReference type="NCBI Taxonomy" id="1036133"/>
    <lineage>
        <taxon>Bacteria</taxon>
        <taxon>Pseudomonadati</taxon>
        <taxon>Pseudomonadota</taxon>
        <taxon>Gammaproteobacteria</taxon>
        <taxon>Oceanospirillales</taxon>
        <taxon>Endozoicomonadaceae</taxon>
        <taxon>Kistimonas</taxon>
    </lineage>
</organism>
<dbReference type="PRINTS" id="PR00885">
    <property type="entry name" value="BCTERIALGSPH"/>
</dbReference>
<evidence type="ECO:0000256" key="4">
    <source>
        <dbReference type="ARBA" id="ARBA00022481"/>
    </source>
</evidence>
<evidence type="ECO:0000256" key="3">
    <source>
        <dbReference type="ARBA" id="ARBA00022475"/>
    </source>
</evidence>
<reference evidence="14" key="1">
    <citation type="journal article" date="2019" name="Int. J. Syst. Evol. Microbiol.">
        <title>The Global Catalogue of Microorganisms (GCM) 10K type strain sequencing project: providing services to taxonomists for standard genome sequencing and annotation.</title>
        <authorList>
            <consortium name="The Broad Institute Genomics Platform"/>
            <consortium name="The Broad Institute Genome Sequencing Center for Infectious Disease"/>
            <person name="Wu L."/>
            <person name="Ma J."/>
        </authorList>
    </citation>
    <scope>NUCLEOTIDE SEQUENCE [LARGE SCALE GENOMIC DNA]</scope>
    <source>
        <strain evidence="14">JCM 17805</strain>
    </source>
</reference>
<dbReference type="PROSITE" id="PS00409">
    <property type="entry name" value="PROKAR_NTER_METHYL"/>
    <property type="match status" value="1"/>
</dbReference>
<keyword evidence="7 11" id="KW-1133">Transmembrane helix</keyword>
<evidence type="ECO:0000256" key="1">
    <source>
        <dbReference type="ARBA" id="ARBA00004377"/>
    </source>
</evidence>
<evidence type="ECO:0000256" key="2">
    <source>
        <dbReference type="ARBA" id="ARBA00021549"/>
    </source>
</evidence>
<protein>
    <recommendedName>
        <fullName evidence="2">Type II secretion system protein H</fullName>
    </recommendedName>
    <alternativeName>
        <fullName evidence="10">General secretion pathway protein H</fullName>
    </alternativeName>
</protein>
<feature type="transmembrane region" description="Helical" evidence="11">
    <location>
        <begin position="12"/>
        <end position="32"/>
    </location>
</feature>
<keyword evidence="4" id="KW-0488">Methylation</keyword>
<evidence type="ECO:0000259" key="12">
    <source>
        <dbReference type="Pfam" id="PF12019"/>
    </source>
</evidence>
<dbReference type="EMBL" id="BAABFL010000016">
    <property type="protein sequence ID" value="GAA4647971.1"/>
    <property type="molecule type" value="Genomic_DNA"/>
</dbReference>
<evidence type="ECO:0000256" key="5">
    <source>
        <dbReference type="ARBA" id="ARBA00022519"/>
    </source>
</evidence>
<dbReference type="InterPro" id="IPR045584">
    <property type="entry name" value="Pilin-like"/>
</dbReference>
<comment type="subcellular location">
    <subcellularLocation>
        <location evidence="1">Cell inner membrane</location>
        <topology evidence="1">Single-pass membrane protein</topology>
    </subcellularLocation>
</comment>
<dbReference type="NCBIfam" id="TIGR01708">
    <property type="entry name" value="typeII_sec_gspH"/>
    <property type="match status" value="1"/>
</dbReference>
<gene>
    <name evidence="13" type="ORF">GCM10023116_02330</name>
</gene>
<keyword evidence="3" id="KW-1003">Cell membrane</keyword>
<keyword evidence="14" id="KW-1185">Reference proteome</keyword>
<feature type="domain" description="General secretion pathway GspH" evidence="12">
    <location>
        <begin position="46"/>
        <end position="157"/>
    </location>
</feature>
<evidence type="ECO:0000256" key="11">
    <source>
        <dbReference type="SAM" id="Phobius"/>
    </source>
</evidence>
<dbReference type="InterPro" id="IPR049875">
    <property type="entry name" value="TypeII_GspH"/>
</dbReference>
<evidence type="ECO:0000313" key="14">
    <source>
        <dbReference type="Proteomes" id="UP001500604"/>
    </source>
</evidence>
<dbReference type="Pfam" id="PF12019">
    <property type="entry name" value="GspH"/>
    <property type="match status" value="1"/>
</dbReference>
<proteinExistence type="inferred from homology"/>
<dbReference type="InterPro" id="IPR022346">
    <property type="entry name" value="T2SS_GspH"/>
</dbReference>
<sequence>MYRAARNRGFTLIEILVVILIIGIILGVTLLAPRSSGPAQALQDESQRLQLLMEQARDRALLDGQEYGLSTTDNGYYWWRWSRDNEAWKKYEDAHYRPHQFSDRIRMDVIEPVPSNLPGNEQKPLIVMFSDGLMTPFQLNLYLGTDGQQTLQLSSDGLSAVSMP</sequence>
<comment type="similarity">
    <text evidence="9">Belongs to the GSP H family.</text>
</comment>
<evidence type="ECO:0000256" key="7">
    <source>
        <dbReference type="ARBA" id="ARBA00022989"/>
    </source>
</evidence>
<accession>A0ABP8UWP9</accession>
<keyword evidence="5" id="KW-0997">Cell inner membrane</keyword>
<dbReference type="SUPFAM" id="SSF54523">
    <property type="entry name" value="Pili subunits"/>
    <property type="match status" value="1"/>
</dbReference>
<dbReference type="Pfam" id="PF07963">
    <property type="entry name" value="N_methyl"/>
    <property type="match status" value="1"/>
</dbReference>
<dbReference type="Proteomes" id="UP001500604">
    <property type="component" value="Unassembled WGS sequence"/>
</dbReference>
<keyword evidence="6 11" id="KW-0812">Transmembrane</keyword>
<dbReference type="RefSeq" id="WP_345193018.1">
    <property type="nucleotide sequence ID" value="NZ_BAABFL010000016.1"/>
</dbReference>
<evidence type="ECO:0000256" key="10">
    <source>
        <dbReference type="ARBA" id="ARBA00030775"/>
    </source>
</evidence>
<comment type="caution">
    <text evidence="13">The sequence shown here is derived from an EMBL/GenBank/DDBJ whole genome shotgun (WGS) entry which is preliminary data.</text>
</comment>
<evidence type="ECO:0000256" key="9">
    <source>
        <dbReference type="ARBA" id="ARBA00025772"/>
    </source>
</evidence>
<dbReference type="Gene3D" id="3.55.40.10">
    <property type="entry name" value="minor pseudopilin epsh domain"/>
    <property type="match status" value="1"/>
</dbReference>
<name>A0ABP8UWP9_9GAMM</name>
<dbReference type="InterPro" id="IPR012902">
    <property type="entry name" value="N_methyl_site"/>
</dbReference>
<evidence type="ECO:0000313" key="13">
    <source>
        <dbReference type="EMBL" id="GAA4647971.1"/>
    </source>
</evidence>
<dbReference type="NCBIfam" id="TIGR02532">
    <property type="entry name" value="IV_pilin_GFxxxE"/>
    <property type="match status" value="1"/>
</dbReference>
<keyword evidence="8 11" id="KW-0472">Membrane</keyword>
<dbReference type="InterPro" id="IPR002416">
    <property type="entry name" value="T2SS_protein-GspH"/>
</dbReference>